<keyword evidence="3" id="KW-0862">Zinc</keyword>
<evidence type="ECO:0000256" key="7">
    <source>
        <dbReference type="ARBA" id="ARBA00037539"/>
    </source>
</evidence>
<keyword evidence="4" id="KW-0805">Transcription regulation</keyword>
<evidence type="ECO:0000256" key="1">
    <source>
        <dbReference type="ARBA" id="ARBA00022723"/>
    </source>
</evidence>
<dbReference type="Gene3D" id="3.30.50.10">
    <property type="entry name" value="Erythroid Transcription Factor GATA-1, subunit A"/>
    <property type="match status" value="1"/>
</dbReference>
<dbReference type="GO" id="GO:0043565">
    <property type="term" value="F:sequence-specific DNA binding"/>
    <property type="evidence" value="ECO:0007669"/>
    <property type="project" value="InterPro"/>
</dbReference>
<dbReference type="InterPro" id="IPR013088">
    <property type="entry name" value="Znf_NHR/GATA"/>
</dbReference>
<evidence type="ECO:0000256" key="4">
    <source>
        <dbReference type="ARBA" id="ARBA00023015"/>
    </source>
</evidence>
<evidence type="ECO:0000256" key="3">
    <source>
        <dbReference type="ARBA" id="ARBA00022833"/>
    </source>
</evidence>
<evidence type="ECO:0000313" key="10">
    <source>
        <dbReference type="EMBL" id="KAG2640988.1"/>
    </source>
</evidence>
<gene>
    <name evidence="10" type="ORF">PVAP13_2KG137100</name>
</gene>
<feature type="domain" description="GATA-type" evidence="9">
    <location>
        <begin position="16"/>
        <end position="72"/>
    </location>
</feature>
<name>A0A8T0W0P0_PANVG</name>
<dbReference type="PANTHER" id="PTHR47172:SF1">
    <property type="entry name" value="GATA TRANSCRIPTION FACTOR 15"/>
    <property type="match status" value="1"/>
</dbReference>
<keyword evidence="5" id="KW-0804">Transcription</keyword>
<dbReference type="GO" id="GO:0006355">
    <property type="term" value="P:regulation of DNA-templated transcription"/>
    <property type="evidence" value="ECO:0007669"/>
    <property type="project" value="InterPro"/>
</dbReference>
<dbReference type="CDD" id="cd00202">
    <property type="entry name" value="ZnF_GATA"/>
    <property type="match status" value="1"/>
</dbReference>
<evidence type="ECO:0000259" key="9">
    <source>
        <dbReference type="PROSITE" id="PS50114"/>
    </source>
</evidence>
<evidence type="ECO:0000256" key="8">
    <source>
        <dbReference type="PROSITE-ProRule" id="PRU00094"/>
    </source>
</evidence>
<dbReference type="SUPFAM" id="SSF57716">
    <property type="entry name" value="Glucocorticoid receptor-like (DNA-binding domain)"/>
    <property type="match status" value="1"/>
</dbReference>
<keyword evidence="2 8" id="KW-0863">Zinc-finger</keyword>
<proteinExistence type="inferred from homology"/>
<comment type="function">
    <text evidence="7">Transcriptional regulator that specifically binds 5'-GATA-3' or 5'-GAT-3' motifs within gene promoters.</text>
</comment>
<dbReference type="GO" id="GO:0008270">
    <property type="term" value="F:zinc ion binding"/>
    <property type="evidence" value="ECO:0007669"/>
    <property type="project" value="UniProtKB-KW"/>
</dbReference>
<comment type="caution">
    <text evidence="10">The sequence shown here is derived from an EMBL/GenBank/DDBJ whole genome shotgun (WGS) entry which is preliminary data.</text>
</comment>
<dbReference type="AlphaFoldDB" id="A0A8T0W0P0"/>
<dbReference type="InterPro" id="IPR000679">
    <property type="entry name" value="Znf_GATA"/>
</dbReference>
<keyword evidence="11" id="KW-1185">Reference proteome</keyword>
<evidence type="ECO:0000256" key="6">
    <source>
        <dbReference type="ARBA" id="ARBA00024019"/>
    </source>
</evidence>
<evidence type="ECO:0000256" key="2">
    <source>
        <dbReference type="ARBA" id="ARBA00022771"/>
    </source>
</evidence>
<keyword evidence="1" id="KW-0479">Metal-binding</keyword>
<dbReference type="SMART" id="SM00401">
    <property type="entry name" value="ZnF_GATA"/>
    <property type="match status" value="1"/>
</dbReference>
<evidence type="ECO:0000256" key="5">
    <source>
        <dbReference type="ARBA" id="ARBA00023163"/>
    </source>
</evidence>
<evidence type="ECO:0000313" key="11">
    <source>
        <dbReference type="Proteomes" id="UP000823388"/>
    </source>
</evidence>
<dbReference type="Pfam" id="PF00320">
    <property type="entry name" value="GATA"/>
    <property type="match status" value="1"/>
</dbReference>
<dbReference type="PANTHER" id="PTHR47172">
    <property type="entry name" value="OS01G0976800 PROTEIN"/>
    <property type="match status" value="1"/>
</dbReference>
<comment type="similarity">
    <text evidence="6">Belongs to the type IV zinc-finger family. Class B subfamily.</text>
</comment>
<accession>A0A8T0W0P0</accession>
<reference evidence="10" key="1">
    <citation type="submission" date="2020-05" db="EMBL/GenBank/DDBJ databases">
        <title>WGS assembly of Panicum virgatum.</title>
        <authorList>
            <person name="Lovell J.T."/>
            <person name="Jenkins J."/>
            <person name="Shu S."/>
            <person name="Juenger T.E."/>
            <person name="Schmutz J."/>
        </authorList>
    </citation>
    <scope>NUCLEOTIDE SEQUENCE</scope>
    <source>
        <strain evidence="10">AP13</strain>
    </source>
</reference>
<organism evidence="10 11">
    <name type="scientific">Panicum virgatum</name>
    <name type="common">Blackwell switchgrass</name>
    <dbReference type="NCBI Taxonomy" id="38727"/>
    <lineage>
        <taxon>Eukaryota</taxon>
        <taxon>Viridiplantae</taxon>
        <taxon>Streptophyta</taxon>
        <taxon>Embryophyta</taxon>
        <taxon>Tracheophyta</taxon>
        <taxon>Spermatophyta</taxon>
        <taxon>Magnoliopsida</taxon>
        <taxon>Liliopsida</taxon>
        <taxon>Poales</taxon>
        <taxon>Poaceae</taxon>
        <taxon>PACMAD clade</taxon>
        <taxon>Panicoideae</taxon>
        <taxon>Panicodae</taxon>
        <taxon>Paniceae</taxon>
        <taxon>Panicinae</taxon>
        <taxon>Panicum</taxon>
        <taxon>Panicum sect. Hiantes</taxon>
    </lineage>
</organism>
<dbReference type="PROSITE" id="PS50114">
    <property type="entry name" value="GATA_ZN_FINGER_2"/>
    <property type="match status" value="1"/>
</dbReference>
<sequence>MAVDPSCQKVVISLDQNKSKICTQCHTTVTSLWRSGPFGRKSLCNACGLRYRRKGLEAQELEREEDKWKNTRRINRVRTRKVTELYENGDNRKKNPNEDQEVAVSTTLTTIDCGNELMLKQIEQHGEEAVTGAIILMDFTGTTLS</sequence>
<protein>
    <recommendedName>
        <fullName evidence="9">GATA-type domain-containing protein</fullName>
    </recommendedName>
</protein>
<dbReference type="PROSITE" id="PS00344">
    <property type="entry name" value="GATA_ZN_FINGER_1"/>
    <property type="match status" value="1"/>
</dbReference>
<dbReference type="Proteomes" id="UP000823388">
    <property type="component" value="Chromosome 2K"/>
</dbReference>
<dbReference type="EMBL" id="CM029039">
    <property type="protein sequence ID" value="KAG2640988.1"/>
    <property type="molecule type" value="Genomic_DNA"/>
</dbReference>